<dbReference type="GO" id="GO:0071949">
    <property type="term" value="F:FAD binding"/>
    <property type="evidence" value="ECO:0007669"/>
    <property type="project" value="InterPro"/>
</dbReference>
<reference evidence="11 12" key="1">
    <citation type="submission" date="2020-01" db="EMBL/GenBank/DDBJ databases">
        <authorList>
            <person name="Kim M.K."/>
        </authorList>
    </citation>
    <scope>NUCLEOTIDE SEQUENCE [LARGE SCALE GENOMIC DNA]</scope>
    <source>
        <strain evidence="11 12">172606-1</strain>
    </source>
</reference>
<keyword evidence="2 9" id="KW-0285">Flavoprotein</keyword>
<dbReference type="InterPro" id="IPR036188">
    <property type="entry name" value="FAD/NAD-bd_sf"/>
</dbReference>
<sequence>MKKNITVLGAGLVGSLLSVMLGRRGHKVQLIEKRPDLRKVKWEDGRTINLAMSERGWRALDRIGMMEEVKQIAIPMYGRMMHSEQGKLTFQPYGKEGQSIFSVSRSLLNEKLMNIAEQEGNVSLLFEQKCMQVELDKPAIHLTHVQTGESRVIESDILIGSDGAFSAIRSAMQRTNRFNYQQYFIEHGYKELTIPAAANGDWAIDKHALHIWPRGNFMLIALPNPDGSFTCTLFFPYEGEPSFQSIQTKADVIAFFEKTFPDILPLMPDIADEYMQNPTSSLVTIRCYPWTYQNKVALIGDAAHAIVPFYGQGMNAGFEDCVVMEELMDKYGDDWQTLFETYQKNRFPHAQAIADLALQNFVEMRDLVADPKFLLRKKIEAHIHQKHPDLWTPLYTMIAFSHIPYADALAAGKKQEQVMQRIMNIPDIESTWQELDYKKLLQE</sequence>
<evidence type="ECO:0000256" key="3">
    <source>
        <dbReference type="ARBA" id="ARBA00022642"/>
    </source>
</evidence>
<comment type="pathway">
    <text evidence="9">Cofactor biosynthesis; NAD(+) biosynthesis; quinolinate from L-kynurenine: step 1/3.</text>
</comment>
<evidence type="ECO:0000256" key="4">
    <source>
        <dbReference type="ARBA" id="ARBA00022827"/>
    </source>
</evidence>
<evidence type="ECO:0000256" key="7">
    <source>
        <dbReference type="ARBA" id="ARBA00023033"/>
    </source>
</evidence>
<keyword evidence="7 9" id="KW-0503">Monooxygenase</keyword>
<dbReference type="GO" id="GO:0006569">
    <property type="term" value="P:L-tryptophan catabolic process"/>
    <property type="evidence" value="ECO:0007669"/>
    <property type="project" value="UniProtKB-UniRule"/>
</dbReference>
<dbReference type="GO" id="GO:0004502">
    <property type="term" value="F:kynurenine 3-monooxygenase activity"/>
    <property type="evidence" value="ECO:0007669"/>
    <property type="project" value="UniProtKB-UniRule"/>
</dbReference>
<keyword evidence="12" id="KW-1185">Reference proteome</keyword>
<comment type="function">
    <text evidence="9">Catalyzes the hydroxylation of L-kynurenine (L-Kyn) to form 3-hydroxy-L-kynurenine (L-3OHKyn). Required for synthesis of quinolinic acid.</text>
</comment>
<organism evidence="11 12">
    <name type="scientific">Rhodocytophaga rosea</name>
    <dbReference type="NCBI Taxonomy" id="2704465"/>
    <lineage>
        <taxon>Bacteria</taxon>
        <taxon>Pseudomonadati</taxon>
        <taxon>Bacteroidota</taxon>
        <taxon>Cytophagia</taxon>
        <taxon>Cytophagales</taxon>
        <taxon>Rhodocytophagaceae</taxon>
        <taxon>Rhodocytophaga</taxon>
    </lineage>
</organism>
<dbReference type="AlphaFoldDB" id="A0A6C0GES2"/>
<name>A0A6C0GES2_9BACT</name>
<protein>
    <recommendedName>
        <fullName evidence="9">Kynurenine 3-monooxygenase</fullName>
        <ecNumber evidence="9">1.14.13.9</ecNumber>
    </recommendedName>
    <alternativeName>
        <fullName evidence="9">Kynurenine 3-hydroxylase</fullName>
    </alternativeName>
</protein>
<dbReference type="GO" id="GO:0070189">
    <property type="term" value="P:kynurenine metabolic process"/>
    <property type="evidence" value="ECO:0007669"/>
    <property type="project" value="TreeGrafter"/>
</dbReference>
<comment type="catalytic activity">
    <reaction evidence="8 9">
        <text>L-kynurenine + NADPH + O2 + H(+) = 3-hydroxy-L-kynurenine + NADP(+) + H2O</text>
        <dbReference type="Rhea" id="RHEA:20545"/>
        <dbReference type="ChEBI" id="CHEBI:15377"/>
        <dbReference type="ChEBI" id="CHEBI:15378"/>
        <dbReference type="ChEBI" id="CHEBI:15379"/>
        <dbReference type="ChEBI" id="CHEBI:57783"/>
        <dbReference type="ChEBI" id="CHEBI:57959"/>
        <dbReference type="ChEBI" id="CHEBI:58125"/>
        <dbReference type="ChEBI" id="CHEBI:58349"/>
        <dbReference type="EC" id="1.14.13.9"/>
    </reaction>
</comment>
<dbReference type="Proteomes" id="UP000480178">
    <property type="component" value="Chromosome"/>
</dbReference>
<proteinExistence type="inferred from homology"/>
<dbReference type="PANTHER" id="PTHR46028">
    <property type="entry name" value="KYNURENINE 3-MONOOXYGENASE"/>
    <property type="match status" value="1"/>
</dbReference>
<dbReference type="SUPFAM" id="SSF51905">
    <property type="entry name" value="FAD/NAD(P)-binding domain"/>
    <property type="match status" value="1"/>
</dbReference>
<dbReference type="KEGG" id="rhoz:GXP67_07145"/>
<dbReference type="GO" id="GO:0009435">
    <property type="term" value="P:NAD+ biosynthetic process"/>
    <property type="evidence" value="ECO:0007669"/>
    <property type="project" value="UniProtKB-UniPathway"/>
</dbReference>
<evidence type="ECO:0000256" key="9">
    <source>
        <dbReference type="HAMAP-Rule" id="MF_01971"/>
    </source>
</evidence>
<evidence type="ECO:0000259" key="10">
    <source>
        <dbReference type="Pfam" id="PF01494"/>
    </source>
</evidence>
<dbReference type="FunFam" id="3.50.50.60:FF:000185">
    <property type="entry name" value="Kynurenine 3-monooxygenase"/>
    <property type="match status" value="1"/>
</dbReference>
<keyword evidence="4 9" id="KW-0274">FAD</keyword>
<dbReference type="InterPro" id="IPR002938">
    <property type="entry name" value="FAD-bd"/>
</dbReference>
<dbReference type="EC" id="1.14.13.9" evidence="9"/>
<gene>
    <name evidence="9" type="primary">kmo</name>
    <name evidence="11" type="ORF">GXP67_07145</name>
</gene>
<dbReference type="EMBL" id="CP048222">
    <property type="protein sequence ID" value="QHT66448.1"/>
    <property type="molecule type" value="Genomic_DNA"/>
</dbReference>
<evidence type="ECO:0000256" key="8">
    <source>
        <dbReference type="ARBA" id="ARBA00047818"/>
    </source>
</evidence>
<keyword evidence="3 9" id="KW-0662">Pyridine nucleotide biosynthesis</keyword>
<evidence type="ECO:0000256" key="5">
    <source>
        <dbReference type="ARBA" id="ARBA00022857"/>
    </source>
</evidence>
<dbReference type="HAMAP" id="MF_01971">
    <property type="entry name" value="Kynurenine_monooxygenase"/>
    <property type="match status" value="1"/>
</dbReference>
<dbReference type="Gene3D" id="3.50.50.60">
    <property type="entry name" value="FAD/NAD(P)-binding domain"/>
    <property type="match status" value="1"/>
</dbReference>
<dbReference type="PANTHER" id="PTHR46028:SF2">
    <property type="entry name" value="KYNURENINE 3-MONOOXYGENASE"/>
    <property type="match status" value="1"/>
</dbReference>
<dbReference type="Pfam" id="PF01494">
    <property type="entry name" value="FAD_binding_3"/>
    <property type="match status" value="1"/>
</dbReference>
<evidence type="ECO:0000256" key="1">
    <source>
        <dbReference type="ARBA" id="ARBA00001974"/>
    </source>
</evidence>
<dbReference type="GO" id="GO:0019805">
    <property type="term" value="P:quinolinate biosynthetic process"/>
    <property type="evidence" value="ECO:0007669"/>
    <property type="project" value="UniProtKB-UniRule"/>
</dbReference>
<evidence type="ECO:0000256" key="6">
    <source>
        <dbReference type="ARBA" id="ARBA00023002"/>
    </source>
</evidence>
<comment type="similarity">
    <text evidence="9">Belongs to the aromatic-ring hydroxylase family. KMO subfamily.</text>
</comment>
<dbReference type="InterPro" id="IPR027545">
    <property type="entry name" value="Kynurenine_monooxygenase"/>
</dbReference>
<accession>A0A6C0GES2</accession>
<feature type="domain" description="FAD-binding" evidence="10">
    <location>
        <begin position="5"/>
        <end position="355"/>
    </location>
</feature>
<dbReference type="PRINTS" id="PR00420">
    <property type="entry name" value="RNGMNOXGNASE"/>
</dbReference>
<evidence type="ECO:0000313" key="11">
    <source>
        <dbReference type="EMBL" id="QHT66448.1"/>
    </source>
</evidence>
<evidence type="ECO:0000256" key="2">
    <source>
        <dbReference type="ARBA" id="ARBA00022630"/>
    </source>
</evidence>
<dbReference type="RefSeq" id="WP_162442502.1">
    <property type="nucleotide sequence ID" value="NZ_CP048222.1"/>
</dbReference>
<comment type="cofactor">
    <cofactor evidence="1 9">
        <name>FAD</name>
        <dbReference type="ChEBI" id="CHEBI:57692"/>
    </cofactor>
</comment>
<evidence type="ECO:0000313" key="12">
    <source>
        <dbReference type="Proteomes" id="UP000480178"/>
    </source>
</evidence>
<keyword evidence="5 9" id="KW-0521">NADP</keyword>
<keyword evidence="6 9" id="KW-0560">Oxidoreductase</keyword>
<dbReference type="GO" id="GO:0043420">
    <property type="term" value="P:anthranilate metabolic process"/>
    <property type="evidence" value="ECO:0007669"/>
    <property type="project" value="UniProtKB-UniRule"/>
</dbReference>
<dbReference type="UniPathway" id="UPA00253">
    <property type="reaction ID" value="UER00328"/>
</dbReference>